<dbReference type="AlphaFoldDB" id="A0A6I4U621"/>
<accession>A0A6I4U621</accession>
<sequence>MANVIEVSLFAHGVAKHAGDARGFSMECTGTRTMVVAMQFPRIVIFARLPVAGECKTRLIPGFGAEGAAAIYRKLLLHTVRQAEASGLPVELRITGGSETQFRALLGDGPVLVEQGDGDLGDKLARVAPPALIVGSDCPAVIPNLFIAAATALAERDVVIGPAEDGGYYLIGFNREVSFLFEDMEWSTDSVFAETMARLARAQIAPAVLPELADVDEPEDLADWPEFRP</sequence>
<dbReference type="PANTHER" id="PTHR36529">
    <property type="entry name" value="SLL1095 PROTEIN"/>
    <property type="match status" value="1"/>
</dbReference>
<dbReference type="Proteomes" id="UP000429229">
    <property type="component" value="Unassembled WGS sequence"/>
</dbReference>
<dbReference type="InterPro" id="IPR018641">
    <property type="entry name" value="Trfase_1_rSAM/seldom-assoc"/>
</dbReference>
<keyword evidence="2" id="KW-1185">Reference proteome</keyword>
<dbReference type="PANTHER" id="PTHR36529:SF1">
    <property type="entry name" value="GLYCOSYLTRANSFERASE"/>
    <property type="match status" value="1"/>
</dbReference>
<dbReference type="NCBIfam" id="TIGR04282">
    <property type="entry name" value="glyco_like_cofC"/>
    <property type="match status" value="1"/>
</dbReference>
<evidence type="ECO:0000313" key="1">
    <source>
        <dbReference type="EMBL" id="MXP10313.1"/>
    </source>
</evidence>
<evidence type="ECO:0000313" key="2">
    <source>
        <dbReference type="Proteomes" id="UP000429229"/>
    </source>
</evidence>
<comment type="caution">
    <text evidence="1">The sequence shown here is derived from an EMBL/GenBank/DDBJ whole genome shotgun (WGS) entry which is preliminary data.</text>
</comment>
<dbReference type="Gene3D" id="3.90.550.10">
    <property type="entry name" value="Spore Coat Polysaccharide Biosynthesis Protein SpsA, Chain A"/>
    <property type="match status" value="1"/>
</dbReference>
<dbReference type="Pfam" id="PF09837">
    <property type="entry name" value="DUF2064"/>
    <property type="match status" value="1"/>
</dbReference>
<organism evidence="1 2">
    <name type="scientific">Alteriqipengyuania halimionae</name>
    <dbReference type="NCBI Taxonomy" id="1926630"/>
    <lineage>
        <taxon>Bacteria</taxon>
        <taxon>Pseudomonadati</taxon>
        <taxon>Pseudomonadota</taxon>
        <taxon>Alphaproteobacteria</taxon>
        <taxon>Sphingomonadales</taxon>
        <taxon>Erythrobacteraceae</taxon>
        <taxon>Alteriqipengyuania</taxon>
    </lineage>
</organism>
<gene>
    <name evidence="1" type="ORF">GRI68_08980</name>
</gene>
<dbReference type="InterPro" id="IPR029044">
    <property type="entry name" value="Nucleotide-diphossugar_trans"/>
</dbReference>
<dbReference type="EMBL" id="WTYR01000001">
    <property type="protein sequence ID" value="MXP10313.1"/>
    <property type="molecule type" value="Genomic_DNA"/>
</dbReference>
<protein>
    <submittedName>
        <fullName evidence="1">DUF2064 domain-containing protein</fullName>
    </submittedName>
</protein>
<reference evidence="1 2" key="1">
    <citation type="submission" date="2019-12" db="EMBL/GenBank/DDBJ databases">
        <title>Genomic-based taxomic classification of the family Erythrobacteraceae.</title>
        <authorList>
            <person name="Xu L."/>
        </authorList>
    </citation>
    <scope>NUCLEOTIDE SEQUENCE [LARGE SCALE GENOMIC DNA]</scope>
    <source>
        <strain evidence="1 2">LMG 29519</strain>
    </source>
</reference>
<dbReference type="SUPFAM" id="SSF53448">
    <property type="entry name" value="Nucleotide-diphospho-sugar transferases"/>
    <property type="match status" value="1"/>
</dbReference>
<name>A0A6I4U621_9SPHN</name>
<proteinExistence type="predicted"/>